<keyword evidence="3" id="KW-1185">Reference proteome</keyword>
<protein>
    <submittedName>
        <fullName evidence="2">Uncharacterized protein</fullName>
    </submittedName>
</protein>
<gene>
    <name evidence="2" type="ORF">Nepgr_018452</name>
</gene>
<dbReference type="AlphaFoldDB" id="A0AAD3SUY9"/>
<feature type="compositionally biased region" description="Polar residues" evidence="1">
    <location>
        <begin position="1"/>
        <end position="12"/>
    </location>
</feature>
<comment type="caution">
    <text evidence="2">The sequence shown here is derived from an EMBL/GenBank/DDBJ whole genome shotgun (WGS) entry which is preliminary data.</text>
</comment>
<proteinExistence type="predicted"/>
<feature type="region of interest" description="Disordered" evidence="1">
    <location>
        <begin position="1"/>
        <end position="23"/>
    </location>
</feature>
<evidence type="ECO:0000313" key="2">
    <source>
        <dbReference type="EMBL" id="GMH16611.1"/>
    </source>
</evidence>
<evidence type="ECO:0000256" key="1">
    <source>
        <dbReference type="SAM" id="MobiDB-lite"/>
    </source>
</evidence>
<evidence type="ECO:0000313" key="3">
    <source>
        <dbReference type="Proteomes" id="UP001279734"/>
    </source>
</evidence>
<name>A0AAD3SUY9_NEPGR</name>
<accession>A0AAD3SUY9</accession>
<organism evidence="2 3">
    <name type="scientific">Nepenthes gracilis</name>
    <name type="common">Slender pitcher plant</name>
    <dbReference type="NCBI Taxonomy" id="150966"/>
    <lineage>
        <taxon>Eukaryota</taxon>
        <taxon>Viridiplantae</taxon>
        <taxon>Streptophyta</taxon>
        <taxon>Embryophyta</taxon>
        <taxon>Tracheophyta</taxon>
        <taxon>Spermatophyta</taxon>
        <taxon>Magnoliopsida</taxon>
        <taxon>eudicotyledons</taxon>
        <taxon>Gunneridae</taxon>
        <taxon>Pentapetalae</taxon>
        <taxon>Caryophyllales</taxon>
        <taxon>Nepenthaceae</taxon>
        <taxon>Nepenthes</taxon>
    </lineage>
</organism>
<sequence length="89" mass="10365">MNNYCTAFSSPAQKGKTRPLEKDTDRRRIDVRLRVTRGVFVFITFLRNYCTIRRKEGNIVRSFLPEIIAQAFKLVSSFSIISKFSSLQE</sequence>
<dbReference type="Proteomes" id="UP001279734">
    <property type="component" value="Unassembled WGS sequence"/>
</dbReference>
<dbReference type="EMBL" id="BSYO01000016">
    <property type="protein sequence ID" value="GMH16611.1"/>
    <property type="molecule type" value="Genomic_DNA"/>
</dbReference>
<reference evidence="2" key="1">
    <citation type="submission" date="2023-05" db="EMBL/GenBank/DDBJ databases">
        <title>Nepenthes gracilis genome sequencing.</title>
        <authorList>
            <person name="Fukushima K."/>
        </authorList>
    </citation>
    <scope>NUCLEOTIDE SEQUENCE</scope>
    <source>
        <strain evidence="2">SING2019-196</strain>
    </source>
</reference>